<sequence>MEIIHISPEVEIRLPMPRPQTSRTALPHLPGFTMEKNGREPVPLQKPPESRYLHYQAEFEDMEGTSHSFEWTVIYSDMDSSTS</sequence>
<dbReference type="EMBL" id="CM037624">
    <property type="protein sequence ID" value="KAH8010513.1"/>
    <property type="molecule type" value="Genomic_DNA"/>
</dbReference>
<organism evidence="1 2">
    <name type="scientific">Sphaerodactylus townsendi</name>
    <dbReference type="NCBI Taxonomy" id="933632"/>
    <lineage>
        <taxon>Eukaryota</taxon>
        <taxon>Metazoa</taxon>
        <taxon>Chordata</taxon>
        <taxon>Craniata</taxon>
        <taxon>Vertebrata</taxon>
        <taxon>Euteleostomi</taxon>
        <taxon>Lepidosauria</taxon>
        <taxon>Squamata</taxon>
        <taxon>Bifurcata</taxon>
        <taxon>Gekkota</taxon>
        <taxon>Sphaerodactylidae</taxon>
        <taxon>Sphaerodactylus</taxon>
    </lineage>
</organism>
<comment type="caution">
    <text evidence="1">The sequence shown here is derived from an EMBL/GenBank/DDBJ whole genome shotgun (WGS) entry which is preliminary data.</text>
</comment>
<dbReference type="Proteomes" id="UP000827872">
    <property type="component" value="Linkage Group LG11"/>
</dbReference>
<accession>A0ACB8FTU5</accession>
<evidence type="ECO:0000313" key="2">
    <source>
        <dbReference type="Proteomes" id="UP000827872"/>
    </source>
</evidence>
<proteinExistence type="predicted"/>
<evidence type="ECO:0000313" key="1">
    <source>
        <dbReference type="EMBL" id="KAH8010513.1"/>
    </source>
</evidence>
<reference evidence="1" key="1">
    <citation type="submission" date="2021-08" db="EMBL/GenBank/DDBJ databases">
        <title>The first chromosome-level gecko genome reveals the dynamic sex chromosomes of Neotropical dwarf geckos (Sphaerodactylidae: Sphaerodactylus).</title>
        <authorList>
            <person name="Pinto B.J."/>
            <person name="Keating S.E."/>
            <person name="Gamble T."/>
        </authorList>
    </citation>
    <scope>NUCLEOTIDE SEQUENCE</scope>
    <source>
        <strain evidence="1">TG3544</strain>
    </source>
</reference>
<name>A0ACB8FTU5_9SAUR</name>
<keyword evidence="2" id="KW-1185">Reference proteome</keyword>
<gene>
    <name evidence="1" type="ORF">K3G42_006233</name>
</gene>
<protein>
    <submittedName>
        <fullName evidence="1">Uncharacterized protein</fullName>
    </submittedName>
</protein>